<dbReference type="GO" id="GO:0051607">
    <property type="term" value="P:defense response to virus"/>
    <property type="evidence" value="ECO:0007669"/>
    <property type="project" value="UniProtKB-KW"/>
</dbReference>
<dbReference type="Gene3D" id="3.30.70.2660">
    <property type="match status" value="1"/>
</dbReference>
<keyword evidence="1" id="KW-0051">Antiviral defense</keyword>
<dbReference type="InterPro" id="IPR021124">
    <property type="entry name" value="CRISPR-assoc_prot_Cas5"/>
</dbReference>
<dbReference type="GO" id="GO:0003723">
    <property type="term" value="F:RNA binding"/>
    <property type="evidence" value="ECO:0007669"/>
    <property type="project" value="InterPro"/>
</dbReference>
<dbReference type="InterPro" id="IPR010147">
    <property type="entry name" value="CRISPR-assoc_prot_CasD"/>
</dbReference>
<dbReference type="AlphaFoldDB" id="A0A2R4M2T9"/>
<gene>
    <name evidence="2" type="primary">cas5e</name>
    <name evidence="2" type="ORF">DA792_09995</name>
</gene>
<dbReference type="NCBIfam" id="TIGR02593">
    <property type="entry name" value="CRISPR_cas5"/>
    <property type="match status" value="1"/>
</dbReference>
<dbReference type="NCBIfam" id="TIGR01868">
    <property type="entry name" value="casD_Cas5e"/>
    <property type="match status" value="1"/>
</dbReference>
<dbReference type="OrthoDB" id="5704083at2"/>
<name>A0A2R4M2T9_9RHOB</name>
<evidence type="ECO:0000313" key="3">
    <source>
        <dbReference type="Proteomes" id="UP000241447"/>
    </source>
</evidence>
<reference evidence="2 3" key="1">
    <citation type="submission" date="2018-03" db="EMBL/GenBank/DDBJ databases">
        <title>The Complete Genome of Celeribacter baekdonensis strain LH4, a Thiosulfate-Oxidizing Alphaproteobacterium Isolated from Gulf of Mexico Continental Slope Sediments.</title>
        <authorList>
            <person name="Flood B.E."/>
            <person name="Bailey J.V."/>
            <person name="Leprich D."/>
        </authorList>
    </citation>
    <scope>NUCLEOTIDE SEQUENCE [LARGE SCALE GENOMIC DNA]</scope>
    <source>
        <strain evidence="2 3">LH4</strain>
    </source>
</reference>
<evidence type="ECO:0000313" key="2">
    <source>
        <dbReference type="EMBL" id="AVW91372.1"/>
    </source>
</evidence>
<dbReference type="EMBL" id="CP028475">
    <property type="protein sequence ID" value="AVW91372.1"/>
    <property type="molecule type" value="Genomic_DNA"/>
</dbReference>
<dbReference type="CDD" id="cd09645">
    <property type="entry name" value="Cas5_I-E"/>
    <property type="match status" value="1"/>
</dbReference>
<sequence>MTHRWLHLHLAAPLMAFGGVTIDHVGPTRDYPSASALTGLFANALGWQREDSAAHQALQDRLIFAALSELPEGRHAPLVITDTQNAKLEKSDKGWTTWGQPEGRAGATYDSPHRRRRDYLADQDTHVVLRLTSDDIPNLDDLAAAFDRPARPLFLGRKPCLPSRRLFAGWIEAESPYVALRTLAQEGFKGRALWPDDGAEYAGAQKYDLQDLRNWKSGLHSGARIVCEGEIA</sequence>
<organism evidence="2 3">
    <name type="scientific">Celeribacter baekdonensis</name>
    <dbReference type="NCBI Taxonomy" id="875171"/>
    <lineage>
        <taxon>Bacteria</taxon>
        <taxon>Pseudomonadati</taxon>
        <taxon>Pseudomonadota</taxon>
        <taxon>Alphaproteobacteria</taxon>
        <taxon>Rhodobacterales</taxon>
        <taxon>Roseobacteraceae</taxon>
        <taxon>Celeribacter</taxon>
    </lineage>
</organism>
<accession>A0A2R4M2T9</accession>
<dbReference type="Proteomes" id="UP000241447">
    <property type="component" value="Chromosome"/>
</dbReference>
<proteinExistence type="predicted"/>
<dbReference type="RefSeq" id="WP_107719818.1">
    <property type="nucleotide sequence ID" value="NZ_CP028475.1"/>
</dbReference>
<evidence type="ECO:0000256" key="1">
    <source>
        <dbReference type="ARBA" id="ARBA00023118"/>
    </source>
</evidence>
<protein>
    <submittedName>
        <fullName evidence="2">Type I-E CRISPR-associated protein Cas5/CasD</fullName>
    </submittedName>
</protein>
<dbReference type="GO" id="GO:0043571">
    <property type="term" value="P:maintenance of CRISPR repeat elements"/>
    <property type="evidence" value="ECO:0007669"/>
    <property type="project" value="InterPro"/>
</dbReference>
<dbReference type="KEGG" id="cbak:DA792_09995"/>
<dbReference type="InterPro" id="IPR013422">
    <property type="entry name" value="CRISPR-assoc_prot_Cas5_N"/>
</dbReference>
<dbReference type="Pfam" id="PF09704">
    <property type="entry name" value="Cas_Cas5d"/>
    <property type="match status" value="1"/>
</dbReference>